<dbReference type="InterPro" id="IPR001810">
    <property type="entry name" value="F-box_dom"/>
</dbReference>
<dbReference type="AlphaFoldDB" id="A0AAV9UHQ5"/>
<evidence type="ECO:0000259" key="1">
    <source>
        <dbReference type="PROSITE" id="PS50181"/>
    </source>
</evidence>
<dbReference type="Proteomes" id="UP001375240">
    <property type="component" value="Unassembled WGS sequence"/>
</dbReference>
<organism evidence="2 3">
    <name type="scientific">Orbilia brochopaga</name>
    <dbReference type="NCBI Taxonomy" id="3140254"/>
    <lineage>
        <taxon>Eukaryota</taxon>
        <taxon>Fungi</taxon>
        <taxon>Dikarya</taxon>
        <taxon>Ascomycota</taxon>
        <taxon>Pezizomycotina</taxon>
        <taxon>Orbiliomycetes</taxon>
        <taxon>Orbiliales</taxon>
        <taxon>Orbiliaceae</taxon>
        <taxon>Orbilia</taxon>
    </lineage>
</organism>
<gene>
    <name evidence="2" type="ORF">TWF696_008769</name>
</gene>
<protein>
    <recommendedName>
        <fullName evidence="1">F-box domain-containing protein</fullName>
    </recommendedName>
</protein>
<dbReference type="Gene3D" id="1.20.1280.50">
    <property type="match status" value="1"/>
</dbReference>
<keyword evidence="3" id="KW-1185">Reference proteome</keyword>
<dbReference type="EMBL" id="JAVHNQ010000007">
    <property type="protein sequence ID" value="KAK6341701.1"/>
    <property type="molecule type" value="Genomic_DNA"/>
</dbReference>
<accession>A0AAV9UHQ5</accession>
<evidence type="ECO:0000313" key="2">
    <source>
        <dbReference type="EMBL" id="KAK6341701.1"/>
    </source>
</evidence>
<reference evidence="2 3" key="1">
    <citation type="submission" date="2019-10" db="EMBL/GenBank/DDBJ databases">
        <authorList>
            <person name="Palmer J.M."/>
        </authorList>
    </citation>
    <scope>NUCLEOTIDE SEQUENCE [LARGE SCALE GENOMIC DNA]</scope>
    <source>
        <strain evidence="2 3">TWF696</strain>
    </source>
</reference>
<name>A0AAV9UHQ5_9PEZI</name>
<feature type="domain" description="F-box" evidence="1">
    <location>
        <begin position="48"/>
        <end position="94"/>
    </location>
</feature>
<sequence length="531" mass="59577">MALARALDAFREANLDERAGFLSSFFKLLTTSAKHSLHDLLQNDKFYFDVFGNLPTEIALQVAEYLSPRSVFGLRRVAKRWNRLLSSEALARSMIRKHYWDRTDLYMYDSYIESEPCRALKNLAFKEHASEQGLYRLRKLVVARKLPGDWTECSAISYPPSLRYAVVGNRMLFVDSLDFFVIPLTESDAQIVPIPLVNKNREVLYGPKLHAGEKFVVAITFRNSRLIIWNTNGERLYELTLPSTSFMSIASSDHHVVVRDSHTGDLPNYYFYNACSPAGRMQVVEQTPSDTIARTVESEINRSACYSWSVAGLSIDERSKRVAVARMAKGGGVMVSQLSFPTRQDGKLQMTEIDTQVVPGNIEGGYGTKFRQAANAFVLAEGYLRSNVYVVASDATVSLDQNGRPAWVQKCVRPNELPGFNEYDKKYGDGNRHPFFCCGDTVYSTFFRPNAFGAGKGKLGLWRSRISPGPGFEPTVEWLSGTEEIGSHPNLHKLSVADAGFLLATDKGLAMYDWLDYDGFVEREAASQQGV</sequence>
<dbReference type="InterPro" id="IPR036047">
    <property type="entry name" value="F-box-like_dom_sf"/>
</dbReference>
<dbReference type="PROSITE" id="PS50181">
    <property type="entry name" value="FBOX"/>
    <property type="match status" value="1"/>
</dbReference>
<comment type="caution">
    <text evidence="2">The sequence shown here is derived from an EMBL/GenBank/DDBJ whole genome shotgun (WGS) entry which is preliminary data.</text>
</comment>
<dbReference type="Pfam" id="PF12937">
    <property type="entry name" value="F-box-like"/>
    <property type="match status" value="1"/>
</dbReference>
<dbReference type="SUPFAM" id="SSF81383">
    <property type="entry name" value="F-box domain"/>
    <property type="match status" value="1"/>
</dbReference>
<proteinExistence type="predicted"/>
<evidence type="ECO:0000313" key="3">
    <source>
        <dbReference type="Proteomes" id="UP001375240"/>
    </source>
</evidence>